<evidence type="ECO:0000256" key="1">
    <source>
        <dbReference type="ARBA" id="ARBA00004479"/>
    </source>
</evidence>
<reference evidence="16" key="5">
    <citation type="submission" date="2025-09" db="UniProtKB">
        <authorList>
            <consortium name="Ensembl"/>
        </authorList>
    </citation>
    <scope>IDENTIFICATION</scope>
</reference>
<feature type="signal peptide" evidence="14">
    <location>
        <begin position="1"/>
        <end position="25"/>
    </location>
</feature>
<keyword evidence="12" id="KW-0393">Immunoglobulin domain</keyword>
<reference evidence="17" key="3">
    <citation type="journal article" date="2014" name="Nature">
        <title>Elephant shark genome provides unique insights into gnathostome evolution.</title>
        <authorList>
            <consortium name="International Elephant Shark Genome Sequencing Consortium"/>
            <person name="Venkatesh B."/>
            <person name="Lee A.P."/>
            <person name="Ravi V."/>
            <person name="Maurya A.K."/>
            <person name="Lian M.M."/>
            <person name="Swann J.B."/>
            <person name="Ohta Y."/>
            <person name="Flajnik M.F."/>
            <person name="Sutoh Y."/>
            <person name="Kasahara M."/>
            <person name="Hoon S."/>
            <person name="Gangu V."/>
            <person name="Roy S.W."/>
            <person name="Irimia M."/>
            <person name="Korzh V."/>
            <person name="Kondrychyn I."/>
            <person name="Lim Z.W."/>
            <person name="Tay B.H."/>
            <person name="Tohari S."/>
            <person name="Kong K.W."/>
            <person name="Ho S."/>
            <person name="Lorente-Galdos B."/>
            <person name="Quilez J."/>
            <person name="Marques-Bonet T."/>
            <person name="Raney B.J."/>
            <person name="Ingham P.W."/>
            <person name="Tay A."/>
            <person name="Hillier L.W."/>
            <person name="Minx P."/>
            <person name="Boehm T."/>
            <person name="Wilson R.K."/>
            <person name="Brenner S."/>
            <person name="Warren W.C."/>
        </authorList>
    </citation>
    <scope>NUCLEOTIDE SEQUENCE [LARGE SCALE GENOMIC DNA]</scope>
</reference>
<dbReference type="PROSITE" id="PS50835">
    <property type="entry name" value="IG_LIKE"/>
    <property type="match status" value="1"/>
</dbReference>
<evidence type="ECO:0000256" key="10">
    <source>
        <dbReference type="ARBA" id="ARBA00023157"/>
    </source>
</evidence>
<evidence type="ECO:0000256" key="2">
    <source>
        <dbReference type="ARBA" id="ARBA00005670"/>
    </source>
</evidence>
<evidence type="ECO:0000256" key="13">
    <source>
        <dbReference type="SAM" id="Phobius"/>
    </source>
</evidence>
<keyword evidence="9 13" id="KW-0472">Membrane</keyword>
<evidence type="ECO:0000256" key="11">
    <source>
        <dbReference type="ARBA" id="ARBA00023180"/>
    </source>
</evidence>
<dbReference type="GeneTree" id="ENSGT00950000183146"/>
<feature type="chain" id="PRO_5021201058" evidence="14">
    <location>
        <begin position="26"/>
        <end position="488"/>
    </location>
</feature>
<evidence type="ECO:0000256" key="7">
    <source>
        <dbReference type="ARBA" id="ARBA00022889"/>
    </source>
</evidence>
<comment type="similarity">
    <text evidence="2">Belongs to the immunoglobulin superfamily. AMIGO family.</text>
</comment>
<dbReference type="InterPro" id="IPR032675">
    <property type="entry name" value="LRR_dom_sf"/>
</dbReference>
<evidence type="ECO:0000313" key="17">
    <source>
        <dbReference type="Proteomes" id="UP000314986"/>
    </source>
</evidence>
<keyword evidence="5 14" id="KW-0732">Signal</keyword>
<keyword evidence="11" id="KW-0325">Glycoprotein</keyword>
<sequence>MWKSSALGFRLTILALFGCWANVAALTCHPDCICASNIVSCSKKELVAIPNSIPEYTAILDLSYNSLSRLRAEWTSVHLNKLHTLFFSHNGLIFISEEAFSRVLHLRYLDLSSNKLRTLEELHFHELEELEVLLLYNNQISQIDKTAFEGTSKLQKLYLSQNQISRFPLELVVKKTRSPELELLDVSGNKIKSLPIAELNSLPAFLKNSLYLHDNPLLCDCPLYLLLTQWHARQLNSAVDFRDEFQCVLPLNHKLSIRLFNLQSDYMNCSVPNDSELEAFLEDTLTIHCDTKLRNMTKVWMTPSNETIQAGQGNQSAQVLPNGSLQLRELRPEDSGTYTCFAISSHFNETISVQLKVHNSSAIVGYEGLNTAYTTLVGCVASVVLVLIYLYLTPCHCWCRKKAETQQEESIHSSSLSTTPTHQAEAEKEALDMRVAFIDPARCGLGQNGKVQPNAVEQFEDKRLSATSRKKSDSESFSTVLLDSPVVV</sequence>
<dbReference type="OMA" id="VFSDTPM"/>
<dbReference type="GO" id="GO:0007155">
    <property type="term" value="P:cell adhesion"/>
    <property type="evidence" value="ECO:0007669"/>
    <property type="project" value="UniProtKB-KW"/>
</dbReference>
<evidence type="ECO:0000256" key="6">
    <source>
        <dbReference type="ARBA" id="ARBA00022737"/>
    </source>
</evidence>
<keyword evidence="10" id="KW-1015">Disulfide bond</keyword>
<dbReference type="SMART" id="SM00365">
    <property type="entry name" value="LRR_SD22"/>
    <property type="match status" value="4"/>
</dbReference>
<dbReference type="KEGG" id="cmk:103182406"/>
<keyword evidence="7" id="KW-0130">Cell adhesion</keyword>
<evidence type="ECO:0000256" key="9">
    <source>
        <dbReference type="ARBA" id="ARBA00023136"/>
    </source>
</evidence>
<dbReference type="RefSeq" id="XP_007897606.1">
    <property type="nucleotide sequence ID" value="XM_007899415.2"/>
</dbReference>
<protein>
    <submittedName>
        <fullName evidence="16">Adhesion molecule with Ig like domain 1</fullName>
    </submittedName>
</protein>
<accession>A0A4W3IQZ5</accession>
<feature type="domain" description="Ig-like" evidence="15">
    <location>
        <begin position="272"/>
        <end position="352"/>
    </location>
</feature>
<dbReference type="GeneID" id="103182406"/>
<dbReference type="InterPro" id="IPR007110">
    <property type="entry name" value="Ig-like_dom"/>
</dbReference>
<keyword evidence="3" id="KW-0433">Leucine-rich repeat</keyword>
<dbReference type="InterPro" id="IPR001611">
    <property type="entry name" value="Leu-rich_rpt"/>
</dbReference>
<evidence type="ECO:0000256" key="5">
    <source>
        <dbReference type="ARBA" id="ARBA00022729"/>
    </source>
</evidence>
<dbReference type="Ensembl" id="ENSCMIT00000032207.1">
    <property type="protein sequence ID" value="ENSCMIP00000031722.1"/>
    <property type="gene ID" value="ENSCMIG00000013593.1"/>
</dbReference>
<dbReference type="Gene3D" id="2.60.40.10">
    <property type="entry name" value="Immunoglobulins"/>
    <property type="match status" value="1"/>
</dbReference>
<dbReference type="InterPro" id="IPR003591">
    <property type="entry name" value="Leu-rich_rpt_typical-subtyp"/>
</dbReference>
<dbReference type="Proteomes" id="UP000314986">
    <property type="component" value="Unassembled WGS sequence"/>
</dbReference>
<evidence type="ECO:0000256" key="14">
    <source>
        <dbReference type="SAM" id="SignalP"/>
    </source>
</evidence>
<dbReference type="SMART" id="SM00408">
    <property type="entry name" value="IGc2"/>
    <property type="match status" value="1"/>
</dbReference>
<reference evidence="17" key="2">
    <citation type="journal article" date="2007" name="PLoS Biol.">
        <title>Survey sequencing and comparative analysis of the elephant shark (Callorhinchus milii) genome.</title>
        <authorList>
            <person name="Venkatesh B."/>
            <person name="Kirkness E.F."/>
            <person name="Loh Y.H."/>
            <person name="Halpern A.L."/>
            <person name="Lee A.P."/>
            <person name="Johnson J."/>
            <person name="Dandona N."/>
            <person name="Viswanathan L.D."/>
            <person name="Tay A."/>
            <person name="Venter J.C."/>
            <person name="Strausberg R.L."/>
            <person name="Brenner S."/>
        </authorList>
    </citation>
    <scope>NUCLEOTIDE SEQUENCE [LARGE SCALE GENOMIC DNA]</scope>
</reference>
<dbReference type="Pfam" id="PF13855">
    <property type="entry name" value="LRR_8"/>
    <property type="match status" value="1"/>
</dbReference>
<dbReference type="SUPFAM" id="SSF48726">
    <property type="entry name" value="Immunoglobulin"/>
    <property type="match status" value="1"/>
</dbReference>
<dbReference type="InterPro" id="IPR013783">
    <property type="entry name" value="Ig-like_fold"/>
</dbReference>
<dbReference type="CTD" id="57463"/>
<dbReference type="OrthoDB" id="676979at2759"/>
<dbReference type="GO" id="GO:0007420">
    <property type="term" value="P:brain development"/>
    <property type="evidence" value="ECO:0007669"/>
    <property type="project" value="TreeGrafter"/>
</dbReference>
<evidence type="ECO:0000256" key="3">
    <source>
        <dbReference type="ARBA" id="ARBA00022614"/>
    </source>
</evidence>
<evidence type="ECO:0000259" key="15">
    <source>
        <dbReference type="PROSITE" id="PS50835"/>
    </source>
</evidence>
<proteinExistence type="inferred from homology"/>
<dbReference type="PANTHER" id="PTHR24368:SF1">
    <property type="entry name" value="AMPHOTERIN-INDUCED PROTEIN 1"/>
    <property type="match status" value="1"/>
</dbReference>
<dbReference type="AlphaFoldDB" id="A0A4W3IQZ5"/>
<dbReference type="STRING" id="7868.ENSCMIP00000031722"/>
<keyword evidence="17" id="KW-1185">Reference proteome</keyword>
<organism evidence="16 17">
    <name type="scientific">Callorhinchus milii</name>
    <name type="common">Ghost shark</name>
    <dbReference type="NCBI Taxonomy" id="7868"/>
    <lineage>
        <taxon>Eukaryota</taxon>
        <taxon>Metazoa</taxon>
        <taxon>Chordata</taxon>
        <taxon>Craniata</taxon>
        <taxon>Vertebrata</taxon>
        <taxon>Chondrichthyes</taxon>
        <taxon>Holocephali</taxon>
        <taxon>Chimaeriformes</taxon>
        <taxon>Callorhinchidae</taxon>
        <taxon>Callorhinchus</taxon>
    </lineage>
</organism>
<keyword evidence="8 13" id="KW-1133">Transmembrane helix</keyword>
<dbReference type="InterPro" id="IPR003599">
    <property type="entry name" value="Ig_sub"/>
</dbReference>
<reference evidence="17" key="1">
    <citation type="journal article" date="2006" name="Science">
        <title>Ancient noncoding elements conserved in the human genome.</title>
        <authorList>
            <person name="Venkatesh B."/>
            <person name="Kirkness E.F."/>
            <person name="Loh Y.H."/>
            <person name="Halpern A.L."/>
            <person name="Lee A.P."/>
            <person name="Johnson J."/>
            <person name="Dandona N."/>
            <person name="Viswanathan L.D."/>
            <person name="Tay A."/>
            <person name="Venter J.C."/>
            <person name="Strausberg R.L."/>
            <person name="Brenner S."/>
        </authorList>
    </citation>
    <scope>NUCLEOTIDE SEQUENCE [LARGE SCALE GENOMIC DNA]</scope>
</reference>
<dbReference type="InterPro" id="IPR003598">
    <property type="entry name" value="Ig_sub2"/>
</dbReference>
<dbReference type="SMART" id="SM00369">
    <property type="entry name" value="LRR_TYP"/>
    <property type="match status" value="5"/>
</dbReference>
<dbReference type="SMART" id="SM00409">
    <property type="entry name" value="IG"/>
    <property type="match status" value="1"/>
</dbReference>
<gene>
    <name evidence="16" type="primary">amigo1</name>
</gene>
<feature type="transmembrane region" description="Helical" evidence="13">
    <location>
        <begin position="372"/>
        <end position="392"/>
    </location>
</feature>
<dbReference type="InterPro" id="IPR031283">
    <property type="entry name" value="AMIGO"/>
</dbReference>
<dbReference type="InParanoid" id="A0A4W3IQZ5"/>
<reference evidence="16" key="4">
    <citation type="submission" date="2025-08" db="UniProtKB">
        <authorList>
            <consortium name="Ensembl"/>
        </authorList>
    </citation>
    <scope>IDENTIFICATION</scope>
</reference>
<dbReference type="Gene3D" id="3.80.10.10">
    <property type="entry name" value="Ribonuclease Inhibitor"/>
    <property type="match status" value="1"/>
</dbReference>
<evidence type="ECO:0000256" key="4">
    <source>
        <dbReference type="ARBA" id="ARBA00022692"/>
    </source>
</evidence>
<keyword evidence="4 13" id="KW-0812">Transmembrane</keyword>
<dbReference type="GO" id="GO:0016020">
    <property type="term" value="C:membrane"/>
    <property type="evidence" value="ECO:0007669"/>
    <property type="project" value="UniProtKB-SubCell"/>
</dbReference>
<dbReference type="InterPro" id="IPR036179">
    <property type="entry name" value="Ig-like_dom_sf"/>
</dbReference>
<dbReference type="SUPFAM" id="SSF52058">
    <property type="entry name" value="L domain-like"/>
    <property type="match status" value="1"/>
</dbReference>
<keyword evidence="6" id="KW-0677">Repeat</keyword>
<evidence type="ECO:0000256" key="12">
    <source>
        <dbReference type="ARBA" id="ARBA00023319"/>
    </source>
</evidence>
<dbReference type="PANTHER" id="PTHR24368">
    <property type="entry name" value="AMPHOTERIN-INDUCED PROTEIN"/>
    <property type="match status" value="1"/>
</dbReference>
<dbReference type="PROSITE" id="PS51450">
    <property type="entry name" value="LRR"/>
    <property type="match status" value="3"/>
</dbReference>
<evidence type="ECO:0000256" key="8">
    <source>
        <dbReference type="ARBA" id="ARBA00022989"/>
    </source>
</evidence>
<evidence type="ECO:0000313" key="16">
    <source>
        <dbReference type="Ensembl" id="ENSCMIP00000031722.1"/>
    </source>
</evidence>
<name>A0A4W3IQZ5_CALMI</name>
<comment type="subcellular location">
    <subcellularLocation>
        <location evidence="1">Membrane</location>
        <topology evidence="1">Single-pass type I membrane protein</topology>
    </subcellularLocation>
</comment>